<organism evidence="2 3">
    <name type="scientific">Streptococcus oralis subsp. dentisani</name>
    <dbReference type="NCBI Taxonomy" id="1458253"/>
    <lineage>
        <taxon>Bacteria</taxon>
        <taxon>Bacillati</taxon>
        <taxon>Bacillota</taxon>
        <taxon>Bacilli</taxon>
        <taxon>Lactobacillales</taxon>
        <taxon>Streptococcaceae</taxon>
        <taxon>Streptococcus</taxon>
    </lineage>
</organism>
<dbReference type="PANTHER" id="PTHR39639">
    <property type="entry name" value="CHROMOSOME 16, WHOLE GENOME SHOTGUN SEQUENCE"/>
    <property type="match status" value="1"/>
</dbReference>
<dbReference type="AlphaFoldDB" id="A0A1X1IXA7"/>
<comment type="caution">
    <text evidence="2">The sequence shown here is derived from an EMBL/GenBank/DDBJ whole genome shotgun (WGS) entry which is preliminary data.</text>
</comment>
<gene>
    <name evidence="2" type="ORF">B7709_05645</name>
</gene>
<evidence type="ECO:0000313" key="2">
    <source>
        <dbReference type="EMBL" id="ORO77781.1"/>
    </source>
</evidence>
<accession>A0A1X1IXA7</accession>
<dbReference type="PANTHER" id="PTHR39639:SF1">
    <property type="entry name" value="DUF262 DOMAIN-CONTAINING PROTEIN"/>
    <property type="match status" value="1"/>
</dbReference>
<feature type="domain" description="GmrSD restriction endonucleases N-terminal" evidence="1">
    <location>
        <begin position="62"/>
        <end position="198"/>
    </location>
</feature>
<dbReference type="EMBL" id="NCUW01000029">
    <property type="protein sequence ID" value="ORO77781.1"/>
    <property type="molecule type" value="Genomic_DNA"/>
</dbReference>
<evidence type="ECO:0000313" key="3">
    <source>
        <dbReference type="Proteomes" id="UP000194008"/>
    </source>
</evidence>
<dbReference type="InterPro" id="IPR004919">
    <property type="entry name" value="GmrSD_N"/>
</dbReference>
<evidence type="ECO:0000259" key="1">
    <source>
        <dbReference type="Pfam" id="PF03235"/>
    </source>
</evidence>
<dbReference type="Proteomes" id="UP000194008">
    <property type="component" value="Unassembled WGS sequence"/>
</dbReference>
<dbReference type="Pfam" id="PF03235">
    <property type="entry name" value="GmrSD_N"/>
    <property type="match status" value="1"/>
</dbReference>
<proteinExistence type="predicted"/>
<sequence length="384" mass="44172">MTDTLFNVFYGKIKKETADAKLIDTVDTQEIKKKLSSGEYNLVIDQARYPLAALPVIFKAYNLNPDYQRNKVWDPQRKSRLIESLIMNIPIPPIFLYEISPSKYEVMDGLQRISTIIDFLNNKFKLKGLEVWEELNGCSYNELIPEVQDAIGSRYLSGSVILSDSKNTKEKQDELKRLIFERLNTGGITLTKQEIRNAVNTSIMNTMINDFADNNDTFNNLWHSGGDSKNRMGNREMILRFFAYKDLSYNNNTAVGTSQALDYYSAKSVYFDESKVKNLKLYIENTLDLVKKLFGEQAFNKNNGTKSEKMLFDTVMLACSMCIDKEVGLNGDMDIENNVQLKNDFLESNRELFNGKYTSFSKVLERQKAFYNFLNSEIINDTSN</sequence>
<dbReference type="RefSeq" id="WP_084972041.1">
    <property type="nucleotide sequence ID" value="NZ_NCUW01000029.1"/>
</dbReference>
<protein>
    <recommendedName>
        <fullName evidence="1">GmrSD restriction endonucleases N-terminal domain-containing protein</fullName>
    </recommendedName>
</protein>
<reference evidence="2 3" key="1">
    <citation type="journal article" date="2016" name="Eur. J. Clin. Microbiol. Infect. Dis.">
        <title>Whole genome sequencing as a tool for phylogenetic analysis of clinical strains of Mitis group streptococci.</title>
        <authorList>
            <person name="Rasmussen L.H."/>
            <person name="Dargis R."/>
            <person name="Hojholt K."/>
            <person name="Christensen J.J."/>
            <person name="Skovgaard O."/>
            <person name="Justesen U.S."/>
            <person name="Rosenvinge F.S."/>
            <person name="Moser C."/>
            <person name="Lukjancenko O."/>
            <person name="Rasmussen S."/>
            <person name="Nielsen X.C."/>
        </authorList>
    </citation>
    <scope>NUCLEOTIDE SEQUENCE [LARGE SCALE GENOMIC DNA]</scope>
    <source>
        <strain evidence="2 3">Y_5914_11</strain>
    </source>
</reference>
<name>A0A1X1IXA7_STROR</name>